<keyword evidence="7" id="KW-0677">Repeat</keyword>
<evidence type="ECO:0000256" key="13">
    <source>
        <dbReference type="SAM" id="SignalP"/>
    </source>
</evidence>
<reference evidence="15 16" key="1">
    <citation type="submission" date="2016-10" db="EMBL/GenBank/DDBJ databases">
        <authorList>
            <person name="de Groot N.N."/>
        </authorList>
    </citation>
    <scope>NUCLEOTIDE SEQUENCE [LARGE SCALE GENOMIC DNA]</scope>
    <source>
        <strain evidence="15 16">DSM 22012</strain>
    </source>
</reference>
<keyword evidence="8" id="KW-0249">Electron transport</keyword>
<dbReference type="GO" id="GO:0020037">
    <property type="term" value="F:heme binding"/>
    <property type="evidence" value="ECO:0007669"/>
    <property type="project" value="InterPro"/>
</dbReference>
<dbReference type="RefSeq" id="WP_104002209.1">
    <property type="nucleotide sequence ID" value="NZ_FNVQ01000001.1"/>
</dbReference>
<dbReference type="Pfam" id="PF00034">
    <property type="entry name" value="Cytochrom_C"/>
    <property type="match status" value="2"/>
</dbReference>
<feature type="domain" description="Cytochrome c" evidence="14">
    <location>
        <begin position="35"/>
        <end position="138"/>
    </location>
</feature>
<comment type="subcellular location">
    <subcellularLocation>
        <location evidence="1">Cell membrane</location>
    </subcellularLocation>
</comment>
<feature type="binding site" description="axial binding residue" evidence="12">
    <location>
        <position position="198"/>
    </location>
    <ligand>
        <name>heme c</name>
        <dbReference type="ChEBI" id="CHEBI:61717"/>
        <label>2</label>
    </ligand>
    <ligandPart>
        <name>Fe</name>
        <dbReference type="ChEBI" id="CHEBI:18248"/>
    </ligandPart>
</feature>
<keyword evidence="9 12" id="KW-0408">Iron</keyword>
<feature type="binding site" description="covalent" evidence="11">
    <location>
        <position position="52"/>
    </location>
    <ligand>
        <name>heme c</name>
        <dbReference type="ChEBI" id="CHEBI:61717"/>
        <label>1</label>
    </ligand>
</feature>
<feature type="binding site" description="covalent" evidence="11">
    <location>
        <position position="197"/>
    </location>
    <ligand>
        <name>heme c</name>
        <dbReference type="ChEBI" id="CHEBI:61717"/>
        <label>2</label>
    </ligand>
</feature>
<organism evidence="15 16">
    <name type="scientific">Marinobacterium lutimaris</name>
    <dbReference type="NCBI Taxonomy" id="568106"/>
    <lineage>
        <taxon>Bacteria</taxon>
        <taxon>Pseudomonadati</taxon>
        <taxon>Pseudomonadota</taxon>
        <taxon>Gammaproteobacteria</taxon>
        <taxon>Oceanospirillales</taxon>
        <taxon>Oceanospirillaceae</taxon>
        <taxon>Marinobacterium</taxon>
    </lineage>
</organism>
<dbReference type="Gene3D" id="1.10.760.10">
    <property type="entry name" value="Cytochrome c-like domain"/>
    <property type="match status" value="2"/>
</dbReference>
<proteinExistence type="predicted"/>
<dbReference type="EMBL" id="FNVQ01000001">
    <property type="protein sequence ID" value="SEG07849.1"/>
    <property type="molecule type" value="Genomic_DNA"/>
</dbReference>
<feature type="binding site" description="axial binding residue" evidence="12">
    <location>
        <position position="333"/>
    </location>
    <ligand>
        <name>heme c</name>
        <dbReference type="ChEBI" id="CHEBI:61717"/>
        <label>3</label>
    </ligand>
    <ligandPart>
        <name>Fe</name>
        <dbReference type="ChEBI" id="CHEBI:18248"/>
    </ligandPart>
</feature>
<dbReference type="InterPro" id="IPR036909">
    <property type="entry name" value="Cyt_c-like_dom_sf"/>
</dbReference>
<dbReference type="Proteomes" id="UP000236745">
    <property type="component" value="Unassembled WGS sequence"/>
</dbReference>
<evidence type="ECO:0000256" key="8">
    <source>
        <dbReference type="ARBA" id="ARBA00022982"/>
    </source>
</evidence>
<dbReference type="GO" id="GO:0005506">
    <property type="term" value="F:iron ion binding"/>
    <property type="evidence" value="ECO:0007669"/>
    <property type="project" value="InterPro"/>
</dbReference>
<gene>
    <name evidence="15" type="ORF">SAMN05444390_1011296</name>
</gene>
<feature type="binding site" description="covalent" evidence="11">
    <location>
        <position position="332"/>
    </location>
    <ligand>
        <name>heme c</name>
        <dbReference type="ChEBI" id="CHEBI:61717"/>
        <label>3</label>
    </ligand>
</feature>
<protein>
    <submittedName>
        <fullName evidence="15">Cytochrome c, mono-and diheme variants</fullName>
    </submittedName>
</protein>
<evidence type="ECO:0000256" key="3">
    <source>
        <dbReference type="ARBA" id="ARBA00022475"/>
    </source>
</evidence>
<feature type="binding site" description="covalent" evidence="11">
    <location>
        <position position="49"/>
    </location>
    <ligand>
        <name>heme c</name>
        <dbReference type="ChEBI" id="CHEBI:61717"/>
        <label>1</label>
    </ligand>
</feature>
<dbReference type="PANTHER" id="PTHR35008:SF8">
    <property type="entry name" value="ALCOHOL DEHYDROGENASE CYTOCHROME C SUBUNIT"/>
    <property type="match status" value="1"/>
</dbReference>
<feature type="chain" id="PRO_5009289145" evidence="13">
    <location>
        <begin position="32"/>
        <end position="438"/>
    </location>
</feature>
<feature type="signal peptide" evidence="13">
    <location>
        <begin position="1"/>
        <end position="31"/>
    </location>
</feature>
<dbReference type="PRINTS" id="PR00605">
    <property type="entry name" value="CYTCHROMECIC"/>
</dbReference>
<keyword evidence="10" id="KW-0472">Membrane</keyword>
<dbReference type="OrthoDB" id="6073217at2"/>
<dbReference type="GO" id="GO:0005886">
    <property type="term" value="C:plasma membrane"/>
    <property type="evidence" value="ECO:0007669"/>
    <property type="project" value="UniProtKB-SubCell"/>
</dbReference>
<dbReference type="InterPro" id="IPR051459">
    <property type="entry name" value="Cytochrome_c-type_DH"/>
</dbReference>
<evidence type="ECO:0000256" key="7">
    <source>
        <dbReference type="ARBA" id="ARBA00022737"/>
    </source>
</evidence>
<evidence type="ECO:0000256" key="2">
    <source>
        <dbReference type="ARBA" id="ARBA00022448"/>
    </source>
</evidence>
<dbReference type="InterPro" id="IPR009056">
    <property type="entry name" value="Cyt_c-like_dom"/>
</dbReference>
<evidence type="ECO:0000256" key="4">
    <source>
        <dbReference type="ARBA" id="ARBA00022617"/>
    </source>
</evidence>
<evidence type="ECO:0000256" key="9">
    <source>
        <dbReference type="ARBA" id="ARBA00023004"/>
    </source>
</evidence>
<keyword evidence="4 11" id="KW-0349">Heme</keyword>
<keyword evidence="3" id="KW-1003">Cell membrane</keyword>
<feature type="binding site" description="axial binding residue" evidence="12">
    <location>
        <position position="53"/>
    </location>
    <ligand>
        <name>heme c</name>
        <dbReference type="ChEBI" id="CHEBI:61717"/>
        <label>1</label>
    </ligand>
    <ligandPart>
        <name>Fe</name>
        <dbReference type="ChEBI" id="CHEBI:18248"/>
    </ligandPart>
</feature>
<evidence type="ECO:0000256" key="1">
    <source>
        <dbReference type="ARBA" id="ARBA00004236"/>
    </source>
</evidence>
<feature type="domain" description="Cytochrome c" evidence="14">
    <location>
        <begin position="316"/>
        <end position="406"/>
    </location>
</feature>
<evidence type="ECO:0000259" key="14">
    <source>
        <dbReference type="PROSITE" id="PS51007"/>
    </source>
</evidence>
<dbReference type="PROSITE" id="PS51007">
    <property type="entry name" value="CYTC"/>
    <property type="match status" value="3"/>
</dbReference>
<keyword evidence="2" id="KW-0813">Transport</keyword>
<dbReference type="InterPro" id="IPR014353">
    <property type="entry name" value="Membr-bd_ADH_cyt_c"/>
</dbReference>
<name>A0A1H5X7Y7_9GAMM</name>
<evidence type="ECO:0000313" key="15">
    <source>
        <dbReference type="EMBL" id="SEG07849.1"/>
    </source>
</evidence>
<dbReference type="PANTHER" id="PTHR35008">
    <property type="entry name" value="BLL4482 PROTEIN-RELATED"/>
    <property type="match status" value="1"/>
</dbReference>
<dbReference type="PIRSF" id="PIRSF000018">
    <property type="entry name" value="Mb_ADH_cyt_c"/>
    <property type="match status" value="1"/>
</dbReference>
<dbReference type="SUPFAM" id="SSF46626">
    <property type="entry name" value="Cytochrome c"/>
    <property type="match status" value="3"/>
</dbReference>
<evidence type="ECO:0000256" key="11">
    <source>
        <dbReference type="PIRSR" id="PIRSR000018-50"/>
    </source>
</evidence>
<keyword evidence="6 13" id="KW-0732">Signal</keyword>
<feature type="domain" description="Cytochrome c" evidence="14">
    <location>
        <begin position="175"/>
        <end position="292"/>
    </location>
</feature>
<evidence type="ECO:0000256" key="10">
    <source>
        <dbReference type="ARBA" id="ARBA00023136"/>
    </source>
</evidence>
<feature type="binding site" description="covalent" evidence="11">
    <location>
        <position position="194"/>
    </location>
    <ligand>
        <name>heme c</name>
        <dbReference type="ChEBI" id="CHEBI:61717"/>
        <label>2</label>
    </ligand>
</feature>
<keyword evidence="16" id="KW-1185">Reference proteome</keyword>
<evidence type="ECO:0000256" key="5">
    <source>
        <dbReference type="ARBA" id="ARBA00022723"/>
    </source>
</evidence>
<evidence type="ECO:0000256" key="6">
    <source>
        <dbReference type="ARBA" id="ARBA00022729"/>
    </source>
</evidence>
<feature type="binding site" description="covalent" evidence="11">
    <location>
        <position position="329"/>
    </location>
    <ligand>
        <name>heme c</name>
        <dbReference type="ChEBI" id="CHEBI:61717"/>
        <label>3</label>
    </ligand>
</feature>
<dbReference type="GO" id="GO:0016614">
    <property type="term" value="F:oxidoreductase activity, acting on CH-OH group of donors"/>
    <property type="evidence" value="ECO:0007669"/>
    <property type="project" value="InterPro"/>
</dbReference>
<dbReference type="AlphaFoldDB" id="A0A1H5X7Y7"/>
<dbReference type="GO" id="GO:0009055">
    <property type="term" value="F:electron transfer activity"/>
    <property type="evidence" value="ECO:0007669"/>
    <property type="project" value="InterPro"/>
</dbReference>
<dbReference type="InterPro" id="IPR008168">
    <property type="entry name" value="Cyt_C_IC"/>
</dbReference>
<accession>A0A1H5X7Y7</accession>
<keyword evidence="5 12" id="KW-0479">Metal-binding</keyword>
<evidence type="ECO:0000313" key="16">
    <source>
        <dbReference type="Proteomes" id="UP000236745"/>
    </source>
</evidence>
<evidence type="ECO:0000256" key="12">
    <source>
        <dbReference type="PIRSR" id="PIRSR000018-51"/>
    </source>
</evidence>
<comment type="cofactor">
    <cofactor evidence="11">
        <name>heme c</name>
        <dbReference type="ChEBI" id="CHEBI:61717"/>
    </cofactor>
    <text evidence="11">Binds 3 heme c groups covalently per subunit.</text>
</comment>
<sequence length="438" mass="46865">MTISTYWKAARRPLYTALTLATLGASIQAQAADAELVKRGEYVAAAADCSVCHTEPGQKAYAGGHGIDSPFGAIYSTNITPDEKTGIGSYSRDEFAAAVREGIRKDGAHLYPAMPYTAYAGISDADIDALYAYFMQGVEPAEQANKETDLGFPYNQRWGITFWNWLFGGDDPYSNEAAAGDQRAAYLVDVLGHCGSCHTPRGTFFQEEAMTGDDKVYLSGADIGGWHAPDIRAGKGGGLEQWSQADLEKYLQTGRNAHAAVVGEMKPVIEHSMAKLRDEDIGLIAGYLKGLKGDGENQITEGNGEATTAKLDSALLDVDSGERLYVDNCGACHFSNAQGADSVFPKLDRNPLVNAENPTGLIRVILAGARLPSTAKAPEDLAMPGFGWRLDDAEVATLASFVRSGWNNKAAAVTSDQVAEVRKELSEEQLSASAPKFN</sequence>